<proteinExistence type="predicted"/>
<protein>
    <submittedName>
        <fullName evidence="2">Uncharacterized protein</fullName>
    </submittedName>
</protein>
<evidence type="ECO:0000313" key="3">
    <source>
        <dbReference type="Proteomes" id="UP000051291"/>
    </source>
</evidence>
<sequence>MTQDFYYIALVITLIFAIVAFALLGFMAKIYFNVIRNFNKTERKMRKNDK</sequence>
<name>A0A0R1ZF25_9LACO</name>
<keyword evidence="1" id="KW-0472">Membrane</keyword>
<comment type="caution">
    <text evidence="2">The sequence shown here is derived from an EMBL/GenBank/DDBJ whole genome shotgun (WGS) entry which is preliminary data.</text>
</comment>
<evidence type="ECO:0000313" key="2">
    <source>
        <dbReference type="EMBL" id="KRM51732.1"/>
    </source>
</evidence>
<keyword evidence="1" id="KW-0812">Transmembrane</keyword>
<evidence type="ECO:0000256" key="1">
    <source>
        <dbReference type="SAM" id="Phobius"/>
    </source>
</evidence>
<organism evidence="2 3">
    <name type="scientific">Ligilactobacillus araffinosus DSM 20653</name>
    <dbReference type="NCBI Taxonomy" id="1423820"/>
    <lineage>
        <taxon>Bacteria</taxon>
        <taxon>Bacillati</taxon>
        <taxon>Bacillota</taxon>
        <taxon>Bacilli</taxon>
        <taxon>Lactobacillales</taxon>
        <taxon>Lactobacillaceae</taxon>
        <taxon>Ligilactobacillus</taxon>
    </lineage>
</organism>
<accession>A0A0R1ZF25</accession>
<gene>
    <name evidence="2" type="ORF">FC64_GL000919</name>
</gene>
<dbReference type="Proteomes" id="UP000051291">
    <property type="component" value="Unassembled WGS sequence"/>
</dbReference>
<dbReference type="AlphaFoldDB" id="A0A0R1ZF25"/>
<dbReference type="STRING" id="1423820.FC64_GL000919"/>
<reference evidence="2 3" key="1">
    <citation type="journal article" date="2015" name="Genome Announc.">
        <title>Expanding the biotechnology potential of lactobacilli through comparative genomics of 213 strains and associated genera.</title>
        <authorList>
            <person name="Sun Z."/>
            <person name="Harris H.M."/>
            <person name="McCann A."/>
            <person name="Guo C."/>
            <person name="Argimon S."/>
            <person name="Zhang W."/>
            <person name="Yang X."/>
            <person name="Jeffery I.B."/>
            <person name="Cooney J.C."/>
            <person name="Kagawa T.F."/>
            <person name="Liu W."/>
            <person name="Song Y."/>
            <person name="Salvetti E."/>
            <person name="Wrobel A."/>
            <person name="Rasinkangas P."/>
            <person name="Parkhill J."/>
            <person name="Rea M.C."/>
            <person name="O'Sullivan O."/>
            <person name="Ritari J."/>
            <person name="Douillard F.P."/>
            <person name="Paul Ross R."/>
            <person name="Yang R."/>
            <person name="Briner A.E."/>
            <person name="Felis G.E."/>
            <person name="de Vos W.M."/>
            <person name="Barrangou R."/>
            <person name="Klaenhammer T.R."/>
            <person name="Caufield P.W."/>
            <person name="Cui Y."/>
            <person name="Zhang H."/>
            <person name="O'Toole P.W."/>
        </authorList>
    </citation>
    <scope>NUCLEOTIDE SEQUENCE [LARGE SCALE GENOMIC DNA]</scope>
    <source>
        <strain evidence="2 3">DSM 20653</strain>
    </source>
</reference>
<feature type="transmembrane region" description="Helical" evidence="1">
    <location>
        <begin position="6"/>
        <end position="32"/>
    </location>
</feature>
<keyword evidence="1" id="KW-1133">Transmembrane helix</keyword>
<dbReference type="EMBL" id="AYYZ01000029">
    <property type="protein sequence ID" value="KRM51732.1"/>
    <property type="molecule type" value="Genomic_DNA"/>
</dbReference>
<keyword evidence="3" id="KW-1185">Reference proteome</keyword>
<dbReference type="PATRIC" id="fig|1423820.4.peg.941"/>